<evidence type="ECO:0000313" key="1">
    <source>
        <dbReference type="EMBL" id="AKN39106.1"/>
    </source>
</evidence>
<dbReference type="EMBL" id="KP795634">
    <property type="protein sequence ID" value="AKN39106.1"/>
    <property type="molecule type" value="Genomic_DNA"/>
</dbReference>
<accession>A0A0H4A072</accession>
<name>A0A0H4A072_9VIBR</name>
<dbReference type="AlphaFoldDB" id="A0A0H4A072"/>
<sequence>MITEFNVNRIIECYLSDSTKPLSAVVYVARGLPGEAALSMAAAAPGAGQAVTAGRYIKRAATMAAKTGPAFKTSKEAVKHAETMGYKEVKGTINKAKQKVLHNKKRILNTSQGMRMDIMVVLIKALIQPKA</sequence>
<organism evidence="1">
    <name type="scientific">Vibrio genomosp. F6</name>
    <dbReference type="NCBI Taxonomy" id="723172"/>
    <lineage>
        <taxon>Bacteria</taxon>
        <taxon>Pseudomonadati</taxon>
        <taxon>Pseudomonadota</taxon>
        <taxon>Gammaproteobacteria</taxon>
        <taxon>Vibrionales</taxon>
        <taxon>Vibrionaceae</taxon>
        <taxon>Vibrio</taxon>
    </lineage>
</organism>
<protein>
    <submittedName>
        <fullName evidence="1">Uncharacterized protein</fullName>
    </submittedName>
</protein>
<reference evidence="1" key="1">
    <citation type="journal article" date="2015" name="MBio">
        <title>Eco-Evolutionary Dynamics of Episomes among Ecologically Cohesive Bacterial Populations.</title>
        <authorList>
            <person name="Xue H."/>
            <person name="Cordero O.X."/>
            <person name="Camas F.M."/>
            <person name="Trimble W."/>
            <person name="Meyer F."/>
            <person name="Guglielmini J."/>
            <person name="Rocha E.P."/>
            <person name="Polz M.F."/>
        </authorList>
    </citation>
    <scope>NUCLEOTIDE SEQUENCE</scope>
    <source>
        <strain evidence="1">FF_110</strain>
    </source>
</reference>
<proteinExistence type="predicted"/>